<reference evidence="2" key="3">
    <citation type="submission" date="2015-04" db="UniProtKB">
        <authorList>
            <consortium name="EnsemblPlants"/>
        </authorList>
    </citation>
    <scope>IDENTIFICATION</scope>
    <source>
        <strain evidence="2">cv. Jemalong A17</strain>
    </source>
</reference>
<protein>
    <submittedName>
        <fullName evidence="1">F-box/LRR protein</fullName>
    </submittedName>
</protein>
<gene>
    <name evidence="2" type="primary">25489462</name>
    <name evidence="1" type="ordered locus">MTR_3g074570</name>
</gene>
<dbReference type="OrthoDB" id="6066220at2759"/>
<evidence type="ECO:0000313" key="3">
    <source>
        <dbReference type="Proteomes" id="UP000002051"/>
    </source>
</evidence>
<dbReference type="SMART" id="SM00367">
    <property type="entry name" value="LRR_CC"/>
    <property type="match status" value="8"/>
</dbReference>
<proteinExistence type="predicted"/>
<dbReference type="GO" id="GO:0031146">
    <property type="term" value="P:SCF-dependent proteasomal ubiquitin-dependent protein catabolic process"/>
    <property type="evidence" value="ECO:0000318"/>
    <property type="project" value="GO_Central"/>
</dbReference>
<dbReference type="GO" id="GO:0019005">
    <property type="term" value="C:SCF ubiquitin ligase complex"/>
    <property type="evidence" value="ECO:0000318"/>
    <property type="project" value="GO_Central"/>
</dbReference>
<name>A0A072UYT7_MEDTR</name>
<dbReference type="InterPro" id="IPR001611">
    <property type="entry name" value="Leu-rich_rpt"/>
</dbReference>
<dbReference type="Pfam" id="PF13516">
    <property type="entry name" value="LRR_6"/>
    <property type="match status" value="1"/>
</dbReference>
<dbReference type="SUPFAM" id="SSF52047">
    <property type="entry name" value="RNI-like"/>
    <property type="match status" value="2"/>
</dbReference>
<dbReference type="InterPro" id="IPR006553">
    <property type="entry name" value="Leu-rich_rpt_Cys-con_subtyp"/>
</dbReference>
<dbReference type="Gene3D" id="3.80.10.10">
    <property type="entry name" value="Ribonuclease Inhibitor"/>
    <property type="match status" value="3"/>
</dbReference>
<dbReference type="AlphaFoldDB" id="A0A072UYT7"/>
<dbReference type="HOGENOM" id="CLU_028145_1_0_1"/>
<dbReference type="PANTHER" id="PTHR13318:SF106">
    <property type="entry name" value="F-BOX_LRR-REPEAT PROTEIN 2"/>
    <property type="match status" value="1"/>
</dbReference>
<accession>A0A072UYT7</accession>
<dbReference type="Proteomes" id="UP000002051">
    <property type="component" value="Chromosome 3"/>
</dbReference>
<reference evidence="1 3" key="1">
    <citation type="journal article" date="2011" name="Nature">
        <title>The Medicago genome provides insight into the evolution of rhizobial symbioses.</title>
        <authorList>
            <person name="Young N.D."/>
            <person name="Debelle F."/>
            <person name="Oldroyd G.E."/>
            <person name="Geurts R."/>
            <person name="Cannon S.B."/>
            <person name="Udvardi M.K."/>
            <person name="Benedito V.A."/>
            <person name="Mayer K.F."/>
            <person name="Gouzy J."/>
            <person name="Schoof H."/>
            <person name="Van de Peer Y."/>
            <person name="Proost S."/>
            <person name="Cook D.R."/>
            <person name="Meyers B.C."/>
            <person name="Spannagl M."/>
            <person name="Cheung F."/>
            <person name="De Mita S."/>
            <person name="Krishnakumar V."/>
            <person name="Gundlach H."/>
            <person name="Zhou S."/>
            <person name="Mudge J."/>
            <person name="Bharti A.K."/>
            <person name="Murray J.D."/>
            <person name="Naoumkina M.A."/>
            <person name="Rosen B."/>
            <person name="Silverstein K.A."/>
            <person name="Tang H."/>
            <person name="Rombauts S."/>
            <person name="Zhao P.X."/>
            <person name="Zhou P."/>
            <person name="Barbe V."/>
            <person name="Bardou P."/>
            <person name="Bechner M."/>
            <person name="Bellec A."/>
            <person name="Berger A."/>
            <person name="Berges H."/>
            <person name="Bidwell S."/>
            <person name="Bisseling T."/>
            <person name="Choisne N."/>
            <person name="Couloux A."/>
            <person name="Denny R."/>
            <person name="Deshpande S."/>
            <person name="Dai X."/>
            <person name="Doyle J.J."/>
            <person name="Dudez A.M."/>
            <person name="Farmer A.D."/>
            <person name="Fouteau S."/>
            <person name="Franken C."/>
            <person name="Gibelin C."/>
            <person name="Gish J."/>
            <person name="Goldstein S."/>
            <person name="Gonzalez A.J."/>
            <person name="Green P.J."/>
            <person name="Hallab A."/>
            <person name="Hartog M."/>
            <person name="Hua A."/>
            <person name="Humphray S.J."/>
            <person name="Jeong D.H."/>
            <person name="Jing Y."/>
            <person name="Jocker A."/>
            <person name="Kenton S.M."/>
            <person name="Kim D.J."/>
            <person name="Klee K."/>
            <person name="Lai H."/>
            <person name="Lang C."/>
            <person name="Lin S."/>
            <person name="Macmil S.L."/>
            <person name="Magdelenat G."/>
            <person name="Matthews L."/>
            <person name="McCorrison J."/>
            <person name="Monaghan E.L."/>
            <person name="Mun J.H."/>
            <person name="Najar F.Z."/>
            <person name="Nicholson C."/>
            <person name="Noirot C."/>
            <person name="O'Bleness M."/>
            <person name="Paule C.R."/>
            <person name="Poulain J."/>
            <person name="Prion F."/>
            <person name="Qin B."/>
            <person name="Qu C."/>
            <person name="Retzel E.F."/>
            <person name="Riddle C."/>
            <person name="Sallet E."/>
            <person name="Samain S."/>
            <person name="Samson N."/>
            <person name="Sanders I."/>
            <person name="Saurat O."/>
            <person name="Scarpelli C."/>
            <person name="Schiex T."/>
            <person name="Segurens B."/>
            <person name="Severin A.J."/>
            <person name="Sherrier D.J."/>
            <person name="Shi R."/>
            <person name="Sims S."/>
            <person name="Singer S.R."/>
            <person name="Sinharoy S."/>
            <person name="Sterck L."/>
            <person name="Viollet A."/>
            <person name="Wang B.B."/>
            <person name="Wang K."/>
            <person name="Wang M."/>
            <person name="Wang X."/>
            <person name="Warfsmann J."/>
            <person name="Weissenbach J."/>
            <person name="White D.D."/>
            <person name="White J.D."/>
            <person name="Wiley G.B."/>
            <person name="Wincker P."/>
            <person name="Xing Y."/>
            <person name="Yang L."/>
            <person name="Yao Z."/>
            <person name="Ying F."/>
            <person name="Zhai J."/>
            <person name="Zhou L."/>
            <person name="Zuber A."/>
            <person name="Denarie J."/>
            <person name="Dixon R.A."/>
            <person name="May G.D."/>
            <person name="Schwartz D.C."/>
            <person name="Rogers J."/>
            <person name="Quetier F."/>
            <person name="Town C.D."/>
            <person name="Roe B.A."/>
        </authorList>
    </citation>
    <scope>NUCLEOTIDE SEQUENCE [LARGE SCALE GENOMIC DNA]</scope>
    <source>
        <strain evidence="1">A17</strain>
        <strain evidence="2 3">cv. Jemalong A17</strain>
    </source>
</reference>
<dbReference type="KEGG" id="mtr:25489462"/>
<sequence>MFPNLTSLDLSCFCGDLNTLLSRIPHFVSLTSLNLSNHPTFPELGLRALLKNNKSTLIPHFVSLTSLNLSLVFSNVGYLKRSDMTFIADSFPLLEELDISFPKGISGDDYYYNYNNALKVFLTRLSELRKVNLSGNSYVNDSLFFQLCMNCKFLKEVVMYKCRSITHAGIASAIYQRPTLSSLSLTNFKEAREIENVTLYFIDSLHLDLQCAKFLNDQHFNELCAFLGDLVSINVSGCDDLTNSAFFALLRNCPLLTEIRMESTNIGVSSIPSMDLVEYHQVKSLHLAHNSGLQDEHIKRFALMFPSMQFLDLYACRYISEKAISKVLNRCCKFRHLNFAFYPQPKLFLINFEVSKLEVLNLSNSRIDDGALYAISKSCPRLLHLDLEDCHHVTEKGVRLVLDNCVHLREINLQYCPKVFADTVAKMILLRPSLRKIMTPPRFRL</sequence>
<organism evidence="1 3">
    <name type="scientific">Medicago truncatula</name>
    <name type="common">Barrel medic</name>
    <name type="synonym">Medicago tribuloides</name>
    <dbReference type="NCBI Taxonomy" id="3880"/>
    <lineage>
        <taxon>Eukaryota</taxon>
        <taxon>Viridiplantae</taxon>
        <taxon>Streptophyta</taxon>
        <taxon>Embryophyta</taxon>
        <taxon>Tracheophyta</taxon>
        <taxon>Spermatophyta</taxon>
        <taxon>Magnoliopsida</taxon>
        <taxon>eudicotyledons</taxon>
        <taxon>Gunneridae</taxon>
        <taxon>Pentapetalae</taxon>
        <taxon>rosids</taxon>
        <taxon>fabids</taxon>
        <taxon>Fabales</taxon>
        <taxon>Fabaceae</taxon>
        <taxon>Papilionoideae</taxon>
        <taxon>50 kb inversion clade</taxon>
        <taxon>NPAAA clade</taxon>
        <taxon>Hologalegina</taxon>
        <taxon>IRL clade</taxon>
        <taxon>Trifolieae</taxon>
        <taxon>Medicago</taxon>
    </lineage>
</organism>
<dbReference type="InterPro" id="IPR032675">
    <property type="entry name" value="LRR_dom_sf"/>
</dbReference>
<dbReference type="EnsemblPlants" id="KEH34939">
    <property type="protein sequence ID" value="KEH34939"/>
    <property type="gene ID" value="MTR_3g074570"/>
</dbReference>
<evidence type="ECO:0000313" key="2">
    <source>
        <dbReference type="EnsemblPlants" id="KEH34939"/>
    </source>
</evidence>
<dbReference type="EMBL" id="CM001219">
    <property type="protein sequence ID" value="KEH34939.1"/>
    <property type="molecule type" value="Genomic_DNA"/>
</dbReference>
<dbReference type="PANTHER" id="PTHR13318">
    <property type="entry name" value="PARTNER OF PAIRED, ISOFORM B-RELATED"/>
    <property type="match status" value="1"/>
</dbReference>
<reference evidence="1 3" key="2">
    <citation type="journal article" date="2014" name="BMC Genomics">
        <title>An improved genome release (version Mt4.0) for the model legume Medicago truncatula.</title>
        <authorList>
            <person name="Tang H."/>
            <person name="Krishnakumar V."/>
            <person name="Bidwell S."/>
            <person name="Rosen B."/>
            <person name="Chan A."/>
            <person name="Zhou S."/>
            <person name="Gentzbittel L."/>
            <person name="Childs K.L."/>
            <person name="Yandell M."/>
            <person name="Gundlach H."/>
            <person name="Mayer K.F."/>
            <person name="Schwartz D.C."/>
            <person name="Town C.D."/>
        </authorList>
    </citation>
    <scope>GENOME REANNOTATION</scope>
    <source>
        <strain evidence="1">A17</strain>
        <strain evidence="2 3">cv. Jemalong A17</strain>
    </source>
</reference>
<evidence type="ECO:0000313" key="1">
    <source>
        <dbReference type="EMBL" id="KEH34939.1"/>
    </source>
</evidence>
<keyword evidence="3" id="KW-1185">Reference proteome</keyword>